<protein>
    <recommendedName>
        <fullName evidence="3">EF-hand domain-containing protein</fullName>
    </recommendedName>
</protein>
<dbReference type="PROSITE" id="PS00018">
    <property type="entry name" value="EF_HAND_1"/>
    <property type="match status" value="1"/>
</dbReference>
<dbReference type="EMBL" id="OV170223">
    <property type="protein sequence ID" value="CAH0721842.1"/>
    <property type="molecule type" value="Genomic_DNA"/>
</dbReference>
<dbReference type="InterPro" id="IPR011992">
    <property type="entry name" value="EF-hand-dom_pair"/>
</dbReference>
<dbReference type="PANTHER" id="PTHR23048">
    <property type="entry name" value="MYOSIN LIGHT CHAIN 1, 3"/>
    <property type="match status" value="1"/>
</dbReference>
<feature type="domain" description="EF-hand" evidence="3">
    <location>
        <begin position="120"/>
        <end position="152"/>
    </location>
</feature>
<evidence type="ECO:0000313" key="4">
    <source>
        <dbReference type="EMBL" id="CAH0721842.1"/>
    </source>
</evidence>
<dbReference type="Pfam" id="PF13499">
    <property type="entry name" value="EF-hand_7"/>
    <property type="match status" value="1"/>
</dbReference>
<dbReference type="PANTHER" id="PTHR23048:SF59">
    <property type="entry name" value="EF-HAND SUPERFAMILY PROTEIN"/>
    <property type="match status" value="1"/>
</dbReference>
<keyword evidence="5" id="KW-1185">Reference proteome</keyword>
<dbReference type="SMART" id="SM00054">
    <property type="entry name" value="EFh"/>
    <property type="match status" value="4"/>
</dbReference>
<evidence type="ECO:0000256" key="1">
    <source>
        <dbReference type="ARBA" id="ARBA00022737"/>
    </source>
</evidence>
<gene>
    <name evidence="4" type="ORF">BINO364_LOCUS7885</name>
</gene>
<dbReference type="CDD" id="cd00051">
    <property type="entry name" value="EFh"/>
    <property type="match status" value="1"/>
</dbReference>
<dbReference type="SUPFAM" id="SSF47473">
    <property type="entry name" value="EF-hand"/>
    <property type="match status" value="1"/>
</dbReference>
<evidence type="ECO:0000313" key="5">
    <source>
        <dbReference type="Proteomes" id="UP000838878"/>
    </source>
</evidence>
<feature type="non-terminal residue" evidence="4">
    <location>
        <position position="152"/>
    </location>
</feature>
<name>A0A8J9VYU4_9NEOP</name>
<reference evidence="4" key="1">
    <citation type="submission" date="2021-12" db="EMBL/GenBank/DDBJ databases">
        <authorList>
            <person name="Martin H S."/>
        </authorList>
    </citation>
    <scope>NUCLEOTIDE SEQUENCE</scope>
</reference>
<accession>A0A8J9VYU4</accession>
<dbReference type="AlphaFoldDB" id="A0A8J9VYU4"/>
<proteinExistence type="predicted"/>
<keyword evidence="1" id="KW-0677">Repeat</keyword>
<dbReference type="FunFam" id="1.10.238.10:FF:000001">
    <property type="entry name" value="Calmodulin 1"/>
    <property type="match status" value="1"/>
</dbReference>
<dbReference type="Proteomes" id="UP000838878">
    <property type="component" value="Chromosome 3"/>
</dbReference>
<dbReference type="Gene3D" id="1.10.238.10">
    <property type="entry name" value="EF-hand"/>
    <property type="match status" value="2"/>
</dbReference>
<feature type="domain" description="EF-hand" evidence="3">
    <location>
        <begin position="43"/>
        <end position="78"/>
    </location>
</feature>
<dbReference type="InterPro" id="IPR050230">
    <property type="entry name" value="CALM/Myosin/TropC-like"/>
</dbReference>
<dbReference type="Pfam" id="PF13833">
    <property type="entry name" value="EF-hand_8"/>
    <property type="match status" value="1"/>
</dbReference>
<sequence>MDELDQNQLQMLKKAFDTFDREKKGVIGTDMIGTILEMLGHELDDDTLTEIIQEYDQNATGELEFRSFCSLASRFLTEEVDAEAMLAELREAFRLYDREGNGYITTDVLKEIFKELDNTLSADELEAMITEIDADGSGTVDFDEFLAVMTGE</sequence>
<feature type="domain" description="EF-hand" evidence="3">
    <location>
        <begin position="7"/>
        <end position="42"/>
    </location>
</feature>
<evidence type="ECO:0000256" key="2">
    <source>
        <dbReference type="ARBA" id="ARBA00022837"/>
    </source>
</evidence>
<feature type="domain" description="EF-hand" evidence="3">
    <location>
        <begin position="84"/>
        <end position="119"/>
    </location>
</feature>
<evidence type="ECO:0000259" key="3">
    <source>
        <dbReference type="PROSITE" id="PS50222"/>
    </source>
</evidence>
<dbReference type="OrthoDB" id="26525at2759"/>
<dbReference type="InterPro" id="IPR018247">
    <property type="entry name" value="EF_Hand_1_Ca_BS"/>
</dbReference>
<keyword evidence="2" id="KW-0106">Calcium</keyword>
<dbReference type="PROSITE" id="PS50222">
    <property type="entry name" value="EF_HAND_2"/>
    <property type="match status" value="4"/>
</dbReference>
<dbReference type="GO" id="GO:0005509">
    <property type="term" value="F:calcium ion binding"/>
    <property type="evidence" value="ECO:0007669"/>
    <property type="project" value="InterPro"/>
</dbReference>
<organism evidence="4 5">
    <name type="scientific">Brenthis ino</name>
    <name type="common">lesser marbled fritillary</name>
    <dbReference type="NCBI Taxonomy" id="405034"/>
    <lineage>
        <taxon>Eukaryota</taxon>
        <taxon>Metazoa</taxon>
        <taxon>Ecdysozoa</taxon>
        <taxon>Arthropoda</taxon>
        <taxon>Hexapoda</taxon>
        <taxon>Insecta</taxon>
        <taxon>Pterygota</taxon>
        <taxon>Neoptera</taxon>
        <taxon>Endopterygota</taxon>
        <taxon>Lepidoptera</taxon>
        <taxon>Glossata</taxon>
        <taxon>Ditrysia</taxon>
        <taxon>Papilionoidea</taxon>
        <taxon>Nymphalidae</taxon>
        <taxon>Heliconiinae</taxon>
        <taxon>Argynnini</taxon>
        <taxon>Brenthis</taxon>
    </lineage>
</organism>
<dbReference type="GO" id="GO:0016460">
    <property type="term" value="C:myosin II complex"/>
    <property type="evidence" value="ECO:0007669"/>
    <property type="project" value="TreeGrafter"/>
</dbReference>
<dbReference type="InterPro" id="IPR002048">
    <property type="entry name" value="EF_hand_dom"/>
</dbReference>